<feature type="transmembrane region" description="Helical" evidence="6">
    <location>
        <begin position="268"/>
        <end position="292"/>
    </location>
</feature>
<dbReference type="GO" id="GO:0005886">
    <property type="term" value="C:plasma membrane"/>
    <property type="evidence" value="ECO:0007669"/>
    <property type="project" value="UniProtKB-SubCell"/>
</dbReference>
<evidence type="ECO:0000256" key="2">
    <source>
        <dbReference type="ARBA" id="ARBA00022475"/>
    </source>
</evidence>
<dbReference type="Proteomes" id="UP000609531">
    <property type="component" value="Unassembled WGS sequence"/>
</dbReference>
<dbReference type="InterPro" id="IPR001851">
    <property type="entry name" value="ABC_transp_permease"/>
</dbReference>
<proteinExistence type="predicted"/>
<accession>A0A934IU00</accession>
<dbReference type="AlphaFoldDB" id="A0A934IU00"/>
<keyword evidence="5 6" id="KW-0472">Membrane</keyword>
<reference evidence="7" key="1">
    <citation type="submission" date="2020-12" db="EMBL/GenBank/DDBJ databases">
        <title>Bacterial taxonomy.</title>
        <authorList>
            <person name="Pan X."/>
        </authorList>
    </citation>
    <scope>NUCLEOTIDE SEQUENCE</scope>
    <source>
        <strain evidence="7">B2012</strain>
    </source>
</reference>
<evidence type="ECO:0000313" key="8">
    <source>
        <dbReference type="Proteomes" id="UP000609531"/>
    </source>
</evidence>
<evidence type="ECO:0000313" key="7">
    <source>
        <dbReference type="EMBL" id="MBJ3778005.1"/>
    </source>
</evidence>
<keyword evidence="4 6" id="KW-1133">Transmembrane helix</keyword>
<organism evidence="7 8">
    <name type="scientific">Acuticoccus mangrovi</name>
    <dbReference type="NCBI Taxonomy" id="2796142"/>
    <lineage>
        <taxon>Bacteria</taxon>
        <taxon>Pseudomonadati</taxon>
        <taxon>Pseudomonadota</taxon>
        <taxon>Alphaproteobacteria</taxon>
        <taxon>Hyphomicrobiales</taxon>
        <taxon>Amorphaceae</taxon>
        <taxon>Acuticoccus</taxon>
    </lineage>
</organism>
<name>A0A934IU00_9HYPH</name>
<evidence type="ECO:0000256" key="5">
    <source>
        <dbReference type="ARBA" id="ARBA00023136"/>
    </source>
</evidence>
<dbReference type="InterPro" id="IPR043428">
    <property type="entry name" value="LivM-like"/>
</dbReference>
<feature type="transmembrane region" description="Helical" evidence="6">
    <location>
        <begin position="232"/>
        <end position="253"/>
    </location>
</feature>
<feature type="transmembrane region" description="Helical" evidence="6">
    <location>
        <begin position="94"/>
        <end position="112"/>
    </location>
</feature>
<gene>
    <name evidence="7" type="ORF">JCR33_20060</name>
</gene>
<dbReference type="CDD" id="cd06581">
    <property type="entry name" value="TM_PBP1_LivM_like"/>
    <property type="match status" value="1"/>
</dbReference>
<keyword evidence="2" id="KW-1003">Cell membrane</keyword>
<evidence type="ECO:0000256" key="4">
    <source>
        <dbReference type="ARBA" id="ARBA00022989"/>
    </source>
</evidence>
<feature type="transmembrane region" description="Helical" evidence="6">
    <location>
        <begin position="198"/>
        <end position="220"/>
    </location>
</feature>
<dbReference type="PANTHER" id="PTHR30482">
    <property type="entry name" value="HIGH-AFFINITY BRANCHED-CHAIN AMINO ACID TRANSPORT SYSTEM PERMEASE"/>
    <property type="match status" value="1"/>
</dbReference>
<dbReference type="PANTHER" id="PTHR30482:SF17">
    <property type="entry name" value="ABC TRANSPORTER ATP-BINDING PROTEIN"/>
    <property type="match status" value="1"/>
</dbReference>
<feature type="transmembrane region" description="Helical" evidence="6">
    <location>
        <begin position="145"/>
        <end position="165"/>
    </location>
</feature>
<evidence type="ECO:0000256" key="3">
    <source>
        <dbReference type="ARBA" id="ARBA00022692"/>
    </source>
</evidence>
<feature type="transmembrane region" description="Helical" evidence="6">
    <location>
        <begin position="67"/>
        <end position="88"/>
    </location>
</feature>
<dbReference type="Pfam" id="PF02653">
    <property type="entry name" value="BPD_transp_2"/>
    <property type="match status" value="1"/>
</dbReference>
<protein>
    <submittedName>
        <fullName evidence="7">Branched-chain amino acid ABC transporter permease</fullName>
    </submittedName>
</protein>
<dbReference type="GO" id="GO:0015658">
    <property type="term" value="F:branched-chain amino acid transmembrane transporter activity"/>
    <property type="evidence" value="ECO:0007669"/>
    <property type="project" value="InterPro"/>
</dbReference>
<dbReference type="EMBL" id="JAEKJA010000022">
    <property type="protein sequence ID" value="MBJ3778005.1"/>
    <property type="molecule type" value="Genomic_DNA"/>
</dbReference>
<evidence type="ECO:0000256" key="1">
    <source>
        <dbReference type="ARBA" id="ARBA00004651"/>
    </source>
</evidence>
<feature type="transmembrane region" description="Helical" evidence="6">
    <location>
        <begin position="34"/>
        <end position="55"/>
    </location>
</feature>
<keyword evidence="8" id="KW-1185">Reference proteome</keyword>
<sequence>MVLLVAVTPVLAPTSQVLLTLAFAKGLAVLGIIVLLQAGQVSFGHALYFAVSAYVAASVARSFGGELVTTLLAGVAAAAVVGLVVGVFVVRYRYIFFAMLNLAVSMIFFALLEKFYYVTGGSDGLQVPRPTVVGLTLERGEFETILFYGALVLSLLAAWGTHRYLASPLGNMLRAIKTNEVRLEYLGVSARSTLLSGYVLSAALCGLGGALMAVAQGIVTPEYAYWVRSGEFVFIAILGGSGSVAGAFVGALIYEGVRTYAAAFASDIWQMVLGIVLLVIIIFGPSGVTGLYQRLMDRLVGPARPRGAGDSERAPGAAE</sequence>
<keyword evidence="3 6" id="KW-0812">Transmembrane</keyword>
<evidence type="ECO:0000256" key="6">
    <source>
        <dbReference type="SAM" id="Phobius"/>
    </source>
</evidence>
<comment type="subcellular location">
    <subcellularLocation>
        <location evidence="1">Cell membrane</location>
        <topology evidence="1">Multi-pass membrane protein</topology>
    </subcellularLocation>
</comment>
<comment type="caution">
    <text evidence="7">The sequence shown here is derived from an EMBL/GenBank/DDBJ whole genome shotgun (WGS) entry which is preliminary data.</text>
</comment>